<name>S7RGC7_GLOTA</name>
<protein>
    <submittedName>
        <fullName evidence="2">Uncharacterized protein</fullName>
    </submittedName>
</protein>
<feature type="compositionally biased region" description="Low complexity" evidence="1">
    <location>
        <begin position="196"/>
        <end position="208"/>
    </location>
</feature>
<keyword evidence="3" id="KW-1185">Reference proteome</keyword>
<evidence type="ECO:0000313" key="3">
    <source>
        <dbReference type="Proteomes" id="UP000030669"/>
    </source>
</evidence>
<dbReference type="KEGG" id="gtr:GLOTRDRAFT_123152"/>
<dbReference type="RefSeq" id="XP_007870037.1">
    <property type="nucleotide sequence ID" value="XM_007871846.1"/>
</dbReference>
<dbReference type="HOGENOM" id="CLU_980223_0_0_1"/>
<dbReference type="Proteomes" id="UP000030669">
    <property type="component" value="Unassembled WGS sequence"/>
</dbReference>
<evidence type="ECO:0000256" key="1">
    <source>
        <dbReference type="SAM" id="MobiDB-lite"/>
    </source>
</evidence>
<organism evidence="2 3">
    <name type="scientific">Gloeophyllum trabeum (strain ATCC 11539 / FP-39264 / Madison 617)</name>
    <name type="common">Brown rot fungus</name>
    <dbReference type="NCBI Taxonomy" id="670483"/>
    <lineage>
        <taxon>Eukaryota</taxon>
        <taxon>Fungi</taxon>
        <taxon>Dikarya</taxon>
        <taxon>Basidiomycota</taxon>
        <taxon>Agaricomycotina</taxon>
        <taxon>Agaricomycetes</taxon>
        <taxon>Gloeophyllales</taxon>
        <taxon>Gloeophyllaceae</taxon>
        <taxon>Gloeophyllum</taxon>
    </lineage>
</organism>
<dbReference type="GeneID" id="19300924"/>
<dbReference type="EMBL" id="KB469310">
    <property type="protein sequence ID" value="EPQ51584.1"/>
    <property type="molecule type" value="Genomic_DNA"/>
</dbReference>
<dbReference type="STRING" id="670483.S7RGC7"/>
<feature type="compositionally biased region" description="Basic residues" evidence="1">
    <location>
        <begin position="180"/>
        <end position="195"/>
    </location>
</feature>
<feature type="compositionally biased region" description="Basic and acidic residues" evidence="1">
    <location>
        <begin position="214"/>
        <end position="231"/>
    </location>
</feature>
<reference evidence="2 3" key="1">
    <citation type="journal article" date="2012" name="Science">
        <title>The Paleozoic origin of enzymatic lignin decomposition reconstructed from 31 fungal genomes.</title>
        <authorList>
            <person name="Floudas D."/>
            <person name="Binder M."/>
            <person name="Riley R."/>
            <person name="Barry K."/>
            <person name="Blanchette R.A."/>
            <person name="Henrissat B."/>
            <person name="Martinez A.T."/>
            <person name="Otillar R."/>
            <person name="Spatafora J.W."/>
            <person name="Yadav J.S."/>
            <person name="Aerts A."/>
            <person name="Benoit I."/>
            <person name="Boyd A."/>
            <person name="Carlson A."/>
            <person name="Copeland A."/>
            <person name="Coutinho P.M."/>
            <person name="de Vries R.P."/>
            <person name="Ferreira P."/>
            <person name="Findley K."/>
            <person name="Foster B."/>
            <person name="Gaskell J."/>
            <person name="Glotzer D."/>
            <person name="Gorecki P."/>
            <person name="Heitman J."/>
            <person name="Hesse C."/>
            <person name="Hori C."/>
            <person name="Igarashi K."/>
            <person name="Jurgens J.A."/>
            <person name="Kallen N."/>
            <person name="Kersten P."/>
            <person name="Kohler A."/>
            <person name="Kuees U."/>
            <person name="Kumar T.K.A."/>
            <person name="Kuo A."/>
            <person name="LaButti K."/>
            <person name="Larrondo L.F."/>
            <person name="Lindquist E."/>
            <person name="Ling A."/>
            <person name="Lombard V."/>
            <person name="Lucas S."/>
            <person name="Lundell T."/>
            <person name="Martin R."/>
            <person name="McLaughlin D.J."/>
            <person name="Morgenstern I."/>
            <person name="Morin E."/>
            <person name="Murat C."/>
            <person name="Nagy L.G."/>
            <person name="Nolan M."/>
            <person name="Ohm R.A."/>
            <person name="Patyshakuliyeva A."/>
            <person name="Rokas A."/>
            <person name="Ruiz-Duenas F.J."/>
            <person name="Sabat G."/>
            <person name="Salamov A."/>
            <person name="Samejima M."/>
            <person name="Schmutz J."/>
            <person name="Slot J.C."/>
            <person name="St John F."/>
            <person name="Stenlid J."/>
            <person name="Sun H."/>
            <person name="Sun S."/>
            <person name="Syed K."/>
            <person name="Tsang A."/>
            <person name="Wiebenga A."/>
            <person name="Young D."/>
            <person name="Pisabarro A."/>
            <person name="Eastwood D.C."/>
            <person name="Martin F."/>
            <person name="Cullen D."/>
            <person name="Grigoriev I.V."/>
            <person name="Hibbett D.S."/>
        </authorList>
    </citation>
    <scope>NUCLEOTIDE SEQUENCE [LARGE SCALE GENOMIC DNA]</scope>
    <source>
        <strain evidence="2 3">ATCC 11539</strain>
    </source>
</reference>
<proteinExistence type="predicted"/>
<sequence>MSADTQSTSGALGKICKNRVCRTPIADNSRYTTCEACRAKRSDAKKRSRVEQGIAPDAQGFHTFRLMPGHYGATFVVQQNPSIYPMPYPPPAPFYPVNTTWPPAPYAPVASTSAAASFPAPNPAPNPAPPAAPSPPVSESESESGTPPPPQPRQRLCTTKKCRKPIPPEYAYRTCESCRTRKRSEHQRARARAKKANATAAPKSPAKPSARKKAKEDRAPKSVDAAERERMAALIRQMGGVPSWEKERRKKGGSGSPAGTPATGGSAVETPAASVTAPLGTAVS</sequence>
<dbReference type="OMA" id="HGRADEC"/>
<accession>S7RGC7</accession>
<feature type="compositionally biased region" description="Pro residues" evidence="1">
    <location>
        <begin position="120"/>
        <end position="136"/>
    </location>
</feature>
<dbReference type="AlphaFoldDB" id="S7RGC7"/>
<evidence type="ECO:0000313" key="2">
    <source>
        <dbReference type="EMBL" id="EPQ51584.1"/>
    </source>
</evidence>
<gene>
    <name evidence="2" type="ORF">GLOTRDRAFT_123152</name>
</gene>
<feature type="region of interest" description="Disordered" evidence="1">
    <location>
        <begin position="114"/>
        <end position="284"/>
    </location>
</feature>